<organism evidence="2 3">
    <name type="scientific">Peromyscus maniculatus bairdii</name>
    <name type="common">Prairie deer mouse</name>
    <dbReference type="NCBI Taxonomy" id="230844"/>
    <lineage>
        <taxon>Eukaryota</taxon>
        <taxon>Metazoa</taxon>
        <taxon>Chordata</taxon>
        <taxon>Craniata</taxon>
        <taxon>Vertebrata</taxon>
        <taxon>Euteleostomi</taxon>
        <taxon>Mammalia</taxon>
        <taxon>Eutheria</taxon>
        <taxon>Euarchontoglires</taxon>
        <taxon>Glires</taxon>
        <taxon>Rodentia</taxon>
        <taxon>Myomorpha</taxon>
        <taxon>Muroidea</taxon>
        <taxon>Cricetidae</taxon>
        <taxon>Neotominae</taxon>
        <taxon>Peromyscus</taxon>
    </lineage>
</organism>
<name>A0A8C8U3B1_PERMB</name>
<proteinExistence type="predicted"/>
<dbReference type="AlphaFoldDB" id="A0A8C8U3B1"/>
<evidence type="ECO:0000313" key="2">
    <source>
        <dbReference type="Ensembl" id="ENSPEMP00000021132.1"/>
    </source>
</evidence>
<dbReference type="Ensembl" id="ENSPEMT00000025487.2">
    <property type="protein sequence ID" value="ENSPEMP00000021132.1"/>
    <property type="gene ID" value="ENSPEMG00000018869.2"/>
</dbReference>
<feature type="region of interest" description="Disordered" evidence="1">
    <location>
        <begin position="82"/>
        <end position="104"/>
    </location>
</feature>
<dbReference type="Proteomes" id="UP000694547">
    <property type="component" value="Chromosome 10"/>
</dbReference>
<feature type="region of interest" description="Disordered" evidence="1">
    <location>
        <begin position="184"/>
        <end position="211"/>
    </location>
</feature>
<accession>A0A8C8U3B1</accession>
<reference evidence="2 3" key="1">
    <citation type="submission" date="2018-10" db="EMBL/GenBank/DDBJ databases">
        <title>Improved assembly of the deer mouse Peromyscus maniculatus genome.</title>
        <authorList>
            <person name="Lassance J.-M."/>
            <person name="Hoekstra H.E."/>
        </authorList>
    </citation>
    <scope>NUCLEOTIDE SEQUENCE [LARGE SCALE GENOMIC DNA]</scope>
</reference>
<keyword evidence="3" id="KW-1185">Reference proteome</keyword>
<feature type="compositionally biased region" description="Polar residues" evidence="1">
    <location>
        <begin position="187"/>
        <end position="199"/>
    </location>
</feature>
<sequence>MESDTQVPELSSSLVTQRPDWKKPAMHSTPQEMAMGWSPRPPRRNFQSNWSLTSEDSFQDPVSQLEGLSPTATFRKKRLSTVEDFESSSGQVEPHSDHLAAEEEPCVSASLNEEECLKIEALQAVNWPRSSGMPGISDTAWQRRRDPKKRAAAMQRLRQWEAQLLQEIEEAAHHELTIQEEVLSTELPDQSQGPLSFSTVRVDAQDPAALA</sequence>
<protein>
    <submittedName>
        <fullName evidence="2">Coiled coil domain 201</fullName>
    </submittedName>
</protein>
<feature type="region of interest" description="Disordered" evidence="1">
    <location>
        <begin position="1"/>
        <end position="51"/>
    </location>
</feature>
<reference evidence="2" key="3">
    <citation type="submission" date="2025-09" db="UniProtKB">
        <authorList>
            <consortium name="Ensembl"/>
        </authorList>
    </citation>
    <scope>IDENTIFICATION</scope>
</reference>
<evidence type="ECO:0000256" key="1">
    <source>
        <dbReference type="SAM" id="MobiDB-lite"/>
    </source>
</evidence>
<feature type="compositionally biased region" description="Polar residues" evidence="1">
    <location>
        <begin position="1"/>
        <end position="16"/>
    </location>
</feature>
<feature type="region of interest" description="Disordered" evidence="1">
    <location>
        <begin position="128"/>
        <end position="150"/>
    </location>
</feature>
<dbReference type="GeneTree" id="ENSGT00490000044045"/>
<evidence type="ECO:0000313" key="3">
    <source>
        <dbReference type="Proteomes" id="UP000694547"/>
    </source>
</evidence>
<reference evidence="2" key="2">
    <citation type="submission" date="2025-08" db="UniProtKB">
        <authorList>
            <consortium name="Ensembl"/>
        </authorList>
    </citation>
    <scope>IDENTIFICATION</scope>
</reference>